<proteinExistence type="inferred from homology"/>
<dbReference type="GO" id="GO:0005886">
    <property type="term" value="C:plasma membrane"/>
    <property type="evidence" value="ECO:0007669"/>
    <property type="project" value="UniProtKB-SubCell"/>
</dbReference>
<evidence type="ECO:0000313" key="9">
    <source>
        <dbReference type="EMBL" id="ADL12613.1"/>
    </source>
</evidence>
<protein>
    <submittedName>
        <fullName evidence="9">Multisubunit sodium/proton antiporter, MrpE subunit (2.A.63.1)</fullName>
    </submittedName>
</protein>
<evidence type="ECO:0000256" key="3">
    <source>
        <dbReference type="ARBA" id="ARBA00022449"/>
    </source>
</evidence>
<evidence type="ECO:0000256" key="6">
    <source>
        <dbReference type="ARBA" id="ARBA00022989"/>
    </source>
</evidence>
<keyword evidence="5 8" id="KW-0812">Transmembrane</keyword>
<keyword evidence="7 8" id="KW-0472">Membrane</keyword>
<comment type="similarity">
    <text evidence="2">Belongs to the CPA3 antiporters (TC 2.A.63) subunit E family.</text>
</comment>
<reference evidence="9 10" key="1">
    <citation type="journal article" date="2010" name="Stand. Genomic Sci.">
        <title>Complete genome sequence of Acetohalobium arabaticum type strain (Z-7288).</title>
        <authorList>
            <person name="Sikorski J."/>
            <person name="Lapidus A."/>
            <person name="Chertkov O."/>
            <person name="Lucas S."/>
            <person name="Copeland A."/>
            <person name="Glavina Del Rio T."/>
            <person name="Nolan M."/>
            <person name="Tice H."/>
            <person name="Cheng J.F."/>
            <person name="Han C."/>
            <person name="Brambilla E."/>
            <person name="Pitluck S."/>
            <person name="Liolios K."/>
            <person name="Ivanova N."/>
            <person name="Mavromatis K."/>
            <person name="Mikhailova N."/>
            <person name="Pati A."/>
            <person name="Bruce D."/>
            <person name="Detter C."/>
            <person name="Tapia R."/>
            <person name="Goodwin L."/>
            <person name="Chen A."/>
            <person name="Palaniappan K."/>
            <person name="Land M."/>
            <person name="Hauser L."/>
            <person name="Chang Y.J."/>
            <person name="Jeffries C.D."/>
            <person name="Rohde M."/>
            <person name="Goker M."/>
            <person name="Spring S."/>
            <person name="Woyke T."/>
            <person name="Bristow J."/>
            <person name="Eisen J.A."/>
            <person name="Markowitz V."/>
            <person name="Hugenholtz P."/>
            <person name="Kyrpides N.C."/>
            <person name="Klenk H.P."/>
        </authorList>
    </citation>
    <scope>NUCLEOTIDE SEQUENCE [LARGE SCALE GENOMIC DNA]</scope>
    <source>
        <strain evidence="10">ATCC 49924 / DSM 5501 / Z-7288</strain>
    </source>
</reference>
<dbReference type="Pfam" id="PF01899">
    <property type="entry name" value="MNHE"/>
    <property type="match status" value="1"/>
</dbReference>
<feature type="transmembrane region" description="Helical" evidence="8">
    <location>
        <begin position="7"/>
        <end position="24"/>
    </location>
</feature>
<accession>D9QQ22</accession>
<evidence type="ECO:0000256" key="8">
    <source>
        <dbReference type="SAM" id="Phobius"/>
    </source>
</evidence>
<dbReference type="eggNOG" id="COG1863">
    <property type="taxonomic scope" value="Bacteria"/>
</dbReference>
<dbReference type="STRING" id="574087.Acear_1090"/>
<evidence type="ECO:0000256" key="2">
    <source>
        <dbReference type="ARBA" id="ARBA00006228"/>
    </source>
</evidence>
<dbReference type="GO" id="GO:0015297">
    <property type="term" value="F:antiporter activity"/>
    <property type="evidence" value="ECO:0007669"/>
    <property type="project" value="UniProtKB-KW"/>
</dbReference>
<dbReference type="OrthoDB" id="9800498at2"/>
<dbReference type="PANTHER" id="PTHR34584">
    <property type="entry name" value="NA(+)/H(+) ANTIPORTER SUBUNIT E1"/>
    <property type="match status" value="1"/>
</dbReference>
<evidence type="ECO:0000313" key="10">
    <source>
        <dbReference type="Proteomes" id="UP000001661"/>
    </source>
</evidence>
<dbReference type="Proteomes" id="UP000001661">
    <property type="component" value="Chromosome"/>
</dbReference>
<dbReference type="PANTHER" id="PTHR34584:SF1">
    <property type="entry name" value="NA(+)_H(+) ANTIPORTER SUBUNIT E1"/>
    <property type="match status" value="1"/>
</dbReference>
<evidence type="ECO:0000256" key="7">
    <source>
        <dbReference type="ARBA" id="ARBA00023136"/>
    </source>
</evidence>
<feature type="transmembrane region" description="Helical" evidence="8">
    <location>
        <begin position="30"/>
        <end position="52"/>
    </location>
</feature>
<name>D9QQ22_ACEAZ</name>
<dbReference type="HOGENOM" id="CLU_086615_2_0_9"/>
<keyword evidence="3" id="KW-0050">Antiport</keyword>
<keyword evidence="6 8" id="KW-1133">Transmembrane helix</keyword>
<dbReference type="AlphaFoldDB" id="D9QQ22"/>
<dbReference type="InterPro" id="IPR002758">
    <property type="entry name" value="Cation_antiport_E"/>
</dbReference>
<dbReference type="KEGG" id="aar:Acear_1090"/>
<keyword evidence="10" id="KW-1185">Reference proteome</keyword>
<keyword evidence="3" id="KW-0813">Transport</keyword>
<evidence type="ECO:0000256" key="1">
    <source>
        <dbReference type="ARBA" id="ARBA00004651"/>
    </source>
</evidence>
<evidence type="ECO:0000256" key="5">
    <source>
        <dbReference type="ARBA" id="ARBA00022692"/>
    </source>
</evidence>
<dbReference type="PIRSF" id="PIRSF019239">
    <property type="entry name" value="MrpE"/>
    <property type="match status" value="1"/>
</dbReference>
<keyword evidence="4" id="KW-1003">Cell membrane</keyword>
<gene>
    <name evidence="9" type="ordered locus">Acear_1090</name>
</gene>
<comment type="subcellular location">
    <subcellularLocation>
        <location evidence="1">Cell membrane</location>
        <topology evidence="1">Multi-pass membrane protein</topology>
    </subcellularLocation>
</comment>
<organism evidence="9 10">
    <name type="scientific">Acetohalobium arabaticum (strain ATCC 49924 / DSM 5501 / Z-7288)</name>
    <dbReference type="NCBI Taxonomy" id="574087"/>
    <lineage>
        <taxon>Bacteria</taxon>
        <taxon>Bacillati</taxon>
        <taxon>Bacillota</taxon>
        <taxon>Clostridia</taxon>
        <taxon>Halanaerobiales</taxon>
        <taxon>Halobacteroidaceae</taxon>
        <taxon>Acetohalobium</taxon>
    </lineage>
</organism>
<dbReference type="RefSeq" id="WP_013278059.1">
    <property type="nucleotide sequence ID" value="NC_014378.1"/>
</dbReference>
<sequence length="164" mass="18747">MNDKNQAINFWIMNFLLFLFWFLLSGSFNFFSIVIGLILSYLIFNLSIRFFGNELEFWYRPRQLLLLTNFFVSLISEIIKANLNMAWIIINPKLPVSPGIVKFKTGLKSDLAKVILANTITLTPGTLTIDINGDEFIVHIIAKESIEGLLSNELEKLLSEIEGN</sequence>
<evidence type="ECO:0000256" key="4">
    <source>
        <dbReference type="ARBA" id="ARBA00022475"/>
    </source>
</evidence>
<dbReference type="GO" id="GO:0008324">
    <property type="term" value="F:monoatomic cation transmembrane transporter activity"/>
    <property type="evidence" value="ECO:0007669"/>
    <property type="project" value="InterPro"/>
</dbReference>
<dbReference type="EMBL" id="CP002105">
    <property type="protein sequence ID" value="ADL12613.1"/>
    <property type="molecule type" value="Genomic_DNA"/>
</dbReference>